<dbReference type="SUPFAM" id="SSF51430">
    <property type="entry name" value="NAD(P)-linked oxidoreductase"/>
    <property type="match status" value="1"/>
</dbReference>
<dbReference type="GO" id="GO:0005737">
    <property type="term" value="C:cytoplasm"/>
    <property type="evidence" value="ECO:0007669"/>
    <property type="project" value="TreeGrafter"/>
</dbReference>
<feature type="signal peptide" evidence="2">
    <location>
        <begin position="1"/>
        <end position="42"/>
    </location>
</feature>
<dbReference type="PROSITE" id="PS51318">
    <property type="entry name" value="TAT"/>
    <property type="match status" value="1"/>
</dbReference>
<organism evidence="4">
    <name type="scientific">Sinorhizobium medicae</name>
    <dbReference type="NCBI Taxonomy" id="110321"/>
    <lineage>
        <taxon>Bacteria</taxon>
        <taxon>Pseudomonadati</taxon>
        <taxon>Pseudomonadota</taxon>
        <taxon>Alphaproteobacteria</taxon>
        <taxon>Hyphomicrobiales</taxon>
        <taxon>Rhizobiaceae</taxon>
        <taxon>Sinorhizobium/Ensifer group</taxon>
        <taxon>Sinorhizobium</taxon>
    </lineage>
</organism>
<dbReference type="InterPro" id="IPR050791">
    <property type="entry name" value="Aldo-Keto_reductase"/>
</dbReference>
<dbReference type="Proteomes" id="UP000507954">
    <property type="component" value="Unassembled WGS sequence"/>
</dbReference>
<dbReference type="InterPro" id="IPR023210">
    <property type="entry name" value="NADP_OxRdtase_dom"/>
</dbReference>
<dbReference type="Gene3D" id="3.20.20.100">
    <property type="entry name" value="NADP-dependent oxidoreductase domain"/>
    <property type="match status" value="1"/>
</dbReference>
<evidence type="ECO:0000313" key="4">
    <source>
        <dbReference type="EMBL" id="VTZ59052.1"/>
    </source>
</evidence>
<name>A0A508WP07_9HYPH</name>
<proteinExistence type="predicted"/>
<protein>
    <submittedName>
        <fullName evidence="4">Aldo/keto reductase</fullName>
    </submittedName>
</protein>
<gene>
    <name evidence="4" type="ORF">EMEDMD4_100039</name>
</gene>
<reference evidence="4" key="1">
    <citation type="submission" date="2019-06" db="EMBL/GenBank/DDBJ databases">
        <authorList>
            <person name="Le Quere A."/>
            <person name="Colella S."/>
        </authorList>
    </citation>
    <scope>NUCLEOTIDE SEQUENCE</scope>
    <source>
        <strain evidence="4">EmedicaeMD41</strain>
    </source>
</reference>
<dbReference type="Pfam" id="PF00248">
    <property type="entry name" value="Aldo_ket_red"/>
    <property type="match status" value="1"/>
</dbReference>
<dbReference type="InterPro" id="IPR006311">
    <property type="entry name" value="TAT_signal"/>
</dbReference>
<dbReference type="GO" id="GO:0016491">
    <property type="term" value="F:oxidoreductase activity"/>
    <property type="evidence" value="ECO:0007669"/>
    <property type="project" value="UniProtKB-KW"/>
</dbReference>
<sequence>MTDRPGNDVSARYATMTNRRTLLGAGVGLAAASLVSTTSASAQSETSNRSDATPITLQQGKSMGVRKLGSLEVSAIGLGCLDMVGYYGGGPRDRKSMVSLIRAAFEQGVTFFDTAEVYGPYISEEYVAEALAPVRDQVVIATKFGFGVDEGQPTALNSQPDHLRRAVDGSLKRLKTDHIDLLYQHRPDPNVPIEDVAEAVKDLIQAGKVKHWGLSEASAGTIRRAHAVHPVSAVQSEYAMWWREPETRIFPTLEELGIGFVPYCPLGRSFLAGAVNPSQRFERTDRRHNLPRFTPEALAANMALFDYVRDWAQRKKTTPAQFALAWILAQRPWIAPIPGTTQYPHLAENLGATGVQLTADELREIDAGLARIKLQGGRADPFTESQFDYS</sequence>
<dbReference type="PANTHER" id="PTHR43625">
    <property type="entry name" value="AFLATOXIN B1 ALDEHYDE REDUCTASE"/>
    <property type="match status" value="1"/>
</dbReference>
<keyword evidence="1" id="KW-0560">Oxidoreductase</keyword>
<evidence type="ECO:0000259" key="3">
    <source>
        <dbReference type="Pfam" id="PF00248"/>
    </source>
</evidence>
<evidence type="ECO:0000256" key="2">
    <source>
        <dbReference type="SAM" id="SignalP"/>
    </source>
</evidence>
<dbReference type="CDD" id="cd19078">
    <property type="entry name" value="AKR_AKR13C1_2"/>
    <property type="match status" value="1"/>
</dbReference>
<keyword evidence="2" id="KW-0732">Signal</keyword>
<feature type="chain" id="PRO_5021509123" evidence="2">
    <location>
        <begin position="43"/>
        <end position="390"/>
    </location>
</feature>
<dbReference type="PANTHER" id="PTHR43625:SF77">
    <property type="entry name" value="ALDO-KETO REDUCTASE"/>
    <property type="match status" value="1"/>
</dbReference>
<feature type="domain" description="NADP-dependent oxidoreductase" evidence="3">
    <location>
        <begin position="87"/>
        <end position="367"/>
    </location>
</feature>
<accession>A0A508WP07</accession>
<dbReference type="AlphaFoldDB" id="A0A508WP07"/>
<evidence type="ECO:0000256" key="1">
    <source>
        <dbReference type="ARBA" id="ARBA00023002"/>
    </source>
</evidence>
<dbReference type="InterPro" id="IPR036812">
    <property type="entry name" value="NAD(P)_OxRdtase_dom_sf"/>
</dbReference>
<dbReference type="EMBL" id="CABFNB010000002">
    <property type="protein sequence ID" value="VTZ59052.1"/>
    <property type="molecule type" value="Genomic_DNA"/>
</dbReference>